<dbReference type="RefSeq" id="WP_271199551.1">
    <property type="nucleotide sequence ID" value="NZ_BSFL01000001.1"/>
</dbReference>
<dbReference type="Pfam" id="PF04993">
    <property type="entry name" value="TfoX_N"/>
    <property type="match status" value="1"/>
</dbReference>
<organism evidence="2 3">
    <name type="scientific">Methylopila turkensis</name>
    <dbReference type="NCBI Taxonomy" id="1437816"/>
    <lineage>
        <taxon>Bacteria</taxon>
        <taxon>Pseudomonadati</taxon>
        <taxon>Pseudomonadota</taxon>
        <taxon>Alphaproteobacteria</taxon>
        <taxon>Hyphomicrobiales</taxon>
        <taxon>Methylopilaceae</taxon>
        <taxon>Methylopila</taxon>
    </lineage>
</organism>
<evidence type="ECO:0000313" key="2">
    <source>
        <dbReference type="EMBL" id="GLK79061.1"/>
    </source>
</evidence>
<dbReference type="EMBL" id="BSFL01000001">
    <property type="protein sequence ID" value="GLK79061.1"/>
    <property type="molecule type" value="Genomic_DNA"/>
</dbReference>
<dbReference type="SUPFAM" id="SSF159894">
    <property type="entry name" value="YgaC/TfoX-N like"/>
    <property type="match status" value="1"/>
</dbReference>
<accession>A0A9W6N684</accession>
<sequence>MSEQYKAATALADHYIDQLSDWATVTRCPLFGASALYRGDHIFGMAWHGSLYFKVDDKTRKDYEAANSQTVGHTAGAATDHSLKTYMEVPADVIEDDGKLHEWAETAYLAAVKGGQ</sequence>
<reference evidence="2" key="1">
    <citation type="journal article" date="2014" name="Int. J. Syst. Evol. Microbiol.">
        <title>Complete genome sequence of Corynebacterium casei LMG S-19264T (=DSM 44701T), isolated from a smear-ripened cheese.</title>
        <authorList>
            <consortium name="US DOE Joint Genome Institute (JGI-PGF)"/>
            <person name="Walter F."/>
            <person name="Albersmeier A."/>
            <person name="Kalinowski J."/>
            <person name="Ruckert C."/>
        </authorList>
    </citation>
    <scope>NUCLEOTIDE SEQUENCE</scope>
    <source>
        <strain evidence="2">VKM B-2748</strain>
    </source>
</reference>
<proteinExistence type="predicted"/>
<keyword evidence="3" id="KW-1185">Reference proteome</keyword>
<dbReference type="InterPro" id="IPR007076">
    <property type="entry name" value="TfoX_N"/>
</dbReference>
<feature type="domain" description="TfoX N-terminal" evidence="1">
    <location>
        <begin position="17"/>
        <end position="111"/>
    </location>
</feature>
<dbReference type="AlphaFoldDB" id="A0A9W6N684"/>
<evidence type="ECO:0000259" key="1">
    <source>
        <dbReference type="Pfam" id="PF04993"/>
    </source>
</evidence>
<evidence type="ECO:0000313" key="3">
    <source>
        <dbReference type="Proteomes" id="UP001143309"/>
    </source>
</evidence>
<dbReference type="Gene3D" id="3.30.1460.30">
    <property type="entry name" value="YgaC/TfoX-N like chaperone"/>
    <property type="match status" value="1"/>
</dbReference>
<gene>
    <name evidence="2" type="ORF">GCM10008174_08020</name>
</gene>
<dbReference type="Proteomes" id="UP001143309">
    <property type="component" value="Unassembled WGS sequence"/>
</dbReference>
<comment type="caution">
    <text evidence="2">The sequence shown here is derived from an EMBL/GenBank/DDBJ whole genome shotgun (WGS) entry which is preliminary data.</text>
</comment>
<reference evidence="2" key="2">
    <citation type="submission" date="2023-01" db="EMBL/GenBank/DDBJ databases">
        <authorList>
            <person name="Sun Q."/>
            <person name="Evtushenko L."/>
        </authorList>
    </citation>
    <scope>NUCLEOTIDE SEQUENCE</scope>
    <source>
        <strain evidence="2">VKM B-2748</strain>
    </source>
</reference>
<name>A0A9W6N684_9HYPH</name>
<protein>
    <recommendedName>
        <fullName evidence="1">TfoX N-terminal domain-containing protein</fullName>
    </recommendedName>
</protein>